<name>A0A2G6KKX5_9BACT</name>
<evidence type="ECO:0000256" key="8">
    <source>
        <dbReference type="ARBA" id="ARBA00038436"/>
    </source>
</evidence>
<evidence type="ECO:0000256" key="9">
    <source>
        <dbReference type="SAM" id="Phobius"/>
    </source>
</evidence>
<dbReference type="Pfam" id="PF04290">
    <property type="entry name" value="DctQ"/>
    <property type="match status" value="1"/>
</dbReference>
<dbReference type="PANTHER" id="PTHR35011:SF2">
    <property type="entry name" value="2,3-DIKETO-L-GULONATE TRAP TRANSPORTER SMALL PERMEASE PROTEIN YIAM"/>
    <property type="match status" value="1"/>
</dbReference>
<evidence type="ECO:0000259" key="10">
    <source>
        <dbReference type="Pfam" id="PF04290"/>
    </source>
</evidence>
<keyword evidence="5 9" id="KW-0812">Transmembrane</keyword>
<dbReference type="EMBL" id="PDSK01000020">
    <property type="protein sequence ID" value="PIE36314.1"/>
    <property type="molecule type" value="Genomic_DNA"/>
</dbReference>
<dbReference type="GO" id="GO:0022857">
    <property type="term" value="F:transmembrane transporter activity"/>
    <property type="evidence" value="ECO:0007669"/>
    <property type="project" value="TreeGrafter"/>
</dbReference>
<evidence type="ECO:0000313" key="12">
    <source>
        <dbReference type="Proteomes" id="UP000230821"/>
    </source>
</evidence>
<protein>
    <submittedName>
        <fullName evidence="11">C4-dicarboxylate ABC transporter permease</fullName>
    </submittedName>
</protein>
<evidence type="ECO:0000256" key="2">
    <source>
        <dbReference type="ARBA" id="ARBA00022448"/>
    </source>
</evidence>
<feature type="transmembrane region" description="Helical" evidence="9">
    <location>
        <begin position="18"/>
        <end position="44"/>
    </location>
</feature>
<dbReference type="GO" id="GO:0015740">
    <property type="term" value="P:C4-dicarboxylate transport"/>
    <property type="evidence" value="ECO:0007669"/>
    <property type="project" value="TreeGrafter"/>
</dbReference>
<evidence type="ECO:0000313" key="11">
    <source>
        <dbReference type="EMBL" id="PIE36314.1"/>
    </source>
</evidence>
<dbReference type="Proteomes" id="UP000230821">
    <property type="component" value="Unassembled WGS sequence"/>
</dbReference>
<organism evidence="11 12">
    <name type="scientific">candidate division KSB3 bacterium</name>
    <dbReference type="NCBI Taxonomy" id="2044937"/>
    <lineage>
        <taxon>Bacteria</taxon>
        <taxon>candidate division KSB3</taxon>
    </lineage>
</organism>
<keyword evidence="3" id="KW-1003">Cell membrane</keyword>
<keyword evidence="6 9" id="KW-1133">Transmembrane helix</keyword>
<dbReference type="GO" id="GO:0005886">
    <property type="term" value="C:plasma membrane"/>
    <property type="evidence" value="ECO:0007669"/>
    <property type="project" value="UniProtKB-SubCell"/>
</dbReference>
<feature type="transmembrane region" description="Helical" evidence="9">
    <location>
        <begin position="89"/>
        <end position="110"/>
    </location>
</feature>
<evidence type="ECO:0000256" key="1">
    <source>
        <dbReference type="ARBA" id="ARBA00004429"/>
    </source>
</evidence>
<evidence type="ECO:0000256" key="7">
    <source>
        <dbReference type="ARBA" id="ARBA00023136"/>
    </source>
</evidence>
<keyword evidence="7 9" id="KW-0472">Membrane</keyword>
<comment type="caution">
    <text evidence="11">The sequence shown here is derived from an EMBL/GenBank/DDBJ whole genome shotgun (WGS) entry which is preliminary data.</text>
</comment>
<evidence type="ECO:0000256" key="6">
    <source>
        <dbReference type="ARBA" id="ARBA00022989"/>
    </source>
</evidence>
<feature type="transmembrane region" description="Helical" evidence="9">
    <location>
        <begin position="130"/>
        <end position="147"/>
    </location>
</feature>
<feature type="domain" description="Tripartite ATP-independent periplasmic transporters DctQ component" evidence="10">
    <location>
        <begin position="27"/>
        <end position="154"/>
    </location>
</feature>
<comment type="similarity">
    <text evidence="8">Belongs to the TRAP transporter small permease family.</text>
</comment>
<dbReference type="InterPro" id="IPR055348">
    <property type="entry name" value="DctQ"/>
</dbReference>
<accession>A0A2G6KKX5</accession>
<dbReference type="PANTHER" id="PTHR35011">
    <property type="entry name" value="2,3-DIKETO-L-GULONATE TRAP TRANSPORTER SMALL PERMEASE PROTEIN YIAM"/>
    <property type="match status" value="1"/>
</dbReference>
<proteinExistence type="inferred from homology"/>
<dbReference type="InterPro" id="IPR007387">
    <property type="entry name" value="TRAP_DctQ"/>
</dbReference>
<keyword evidence="4" id="KW-0997">Cell inner membrane</keyword>
<keyword evidence="2" id="KW-0813">Transport</keyword>
<feature type="transmembrane region" description="Helical" evidence="9">
    <location>
        <begin position="50"/>
        <end position="68"/>
    </location>
</feature>
<gene>
    <name evidence="11" type="ORF">CSA56_00665</name>
</gene>
<sequence length="163" mass="18943">MDTLVKTLSDRLDQIARFLLFVSLVAMTLFITLQIIFRVFFTALSWTEELSRYLLVWSSFLGASVAFKKHVHISVSFVVDRLPPLHRKVVQWLSMGLMAIFFLVSIWYGFLLMKLQVFQVSPAMGLKMRYVYTIIPVSFCIMFVHLLHEVLQWWALSGTSSNN</sequence>
<reference evidence="11 12" key="1">
    <citation type="submission" date="2017-10" db="EMBL/GenBank/DDBJ databases">
        <title>Novel microbial diversity and functional potential in the marine mammal oral microbiome.</title>
        <authorList>
            <person name="Dudek N.K."/>
            <person name="Sun C.L."/>
            <person name="Burstein D."/>
            <person name="Kantor R.S."/>
            <person name="Aliaga Goltsman D.S."/>
            <person name="Bik E.M."/>
            <person name="Thomas B.C."/>
            <person name="Banfield J.F."/>
            <person name="Relman D.A."/>
        </authorList>
    </citation>
    <scope>NUCLEOTIDE SEQUENCE [LARGE SCALE GENOMIC DNA]</scope>
    <source>
        <strain evidence="11">DOLJORAL78_47_16</strain>
    </source>
</reference>
<evidence type="ECO:0000256" key="5">
    <source>
        <dbReference type="ARBA" id="ARBA00022692"/>
    </source>
</evidence>
<dbReference type="AlphaFoldDB" id="A0A2G6KKX5"/>
<evidence type="ECO:0000256" key="4">
    <source>
        <dbReference type="ARBA" id="ARBA00022519"/>
    </source>
</evidence>
<evidence type="ECO:0000256" key="3">
    <source>
        <dbReference type="ARBA" id="ARBA00022475"/>
    </source>
</evidence>
<comment type="subcellular location">
    <subcellularLocation>
        <location evidence="1">Cell inner membrane</location>
        <topology evidence="1">Multi-pass membrane protein</topology>
    </subcellularLocation>
</comment>